<dbReference type="Pfam" id="PF25053">
    <property type="entry name" value="DUF7791"/>
    <property type="match status" value="1"/>
</dbReference>
<feature type="compositionally biased region" description="Basic and acidic residues" evidence="2">
    <location>
        <begin position="196"/>
        <end position="214"/>
    </location>
</feature>
<dbReference type="Pfam" id="PF24883">
    <property type="entry name" value="NPHP3_N"/>
    <property type="match status" value="1"/>
</dbReference>
<name>A0A2T3ZE82_TRIA4</name>
<proteinExistence type="predicted"/>
<feature type="domain" description="Nephrocystin 3-like N-terminal" evidence="3">
    <location>
        <begin position="273"/>
        <end position="449"/>
    </location>
</feature>
<dbReference type="EMBL" id="KZ679259">
    <property type="protein sequence ID" value="PTB43117.1"/>
    <property type="molecule type" value="Genomic_DNA"/>
</dbReference>
<keyword evidence="1" id="KW-0677">Repeat</keyword>
<dbReference type="PANTHER" id="PTHR10039">
    <property type="entry name" value="AMELOGENIN"/>
    <property type="match status" value="1"/>
</dbReference>
<dbReference type="InterPro" id="IPR056693">
    <property type="entry name" value="DUF7791"/>
</dbReference>
<keyword evidence="6" id="KW-1185">Reference proteome</keyword>
<dbReference type="AlphaFoldDB" id="A0A2T3ZE82"/>
<evidence type="ECO:0000259" key="3">
    <source>
        <dbReference type="Pfam" id="PF24883"/>
    </source>
</evidence>
<reference evidence="5 6" key="1">
    <citation type="submission" date="2016-07" db="EMBL/GenBank/DDBJ databases">
        <title>Multiple horizontal gene transfer events from other fungi enriched the ability of initially mycotrophic Trichoderma (Ascomycota) to feed on dead plant biomass.</title>
        <authorList>
            <consortium name="DOE Joint Genome Institute"/>
            <person name="Aerts A."/>
            <person name="Atanasova L."/>
            <person name="Chenthamara K."/>
            <person name="Zhang J."/>
            <person name="Grujic M."/>
            <person name="Henrissat B."/>
            <person name="Kuo A."/>
            <person name="Salamov A."/>
            <person name="Lipzen A."/>
            <person name="Labutti K."/>
            <person name="Barry K."/>
            <person name="Miao Y."/>
            <person name="Rahimi M.J."/>
            <person name="Shen Q."/>
            <person name="Grigoriev I.V."/>
            <person name="Kubicek C.P."/>
            <person name="Druzhinina I.S."/>
        </authorList>
    </citation>
    <scope>NUCLEOTIDE SEQUENCE [LARGE SCALE GENOMIC DNA]</scope>
    <source>
        <strain evidence="5 6">CBS 433.97</strain>
    </source>
</reference>
<feature type="domain" description="DUF7791" evidence="4">
    <location>
        <begin position="560"/>
        <end position="695"/>
    </location>
</feature>
<accession>A0A2T3ZE82</accession>
<dbReference type="SUPFAM" id="SSF52540">
    <property type="entry name" value="P-loop containing nucleoside triphosphate hydrolases"/>
    <property type="match status" value="1"/>
</dbReference>
<sequence>MDALNTISLAGNAVQFVEYAIIAATKAAQIYHSPNGKLKEDAELELIVNDVESSLQNIHSSEDASQAISVSDKTMNGLIEQCVSIAKEIKGIINGCSAKSAGVLHAISKTAQRLSKQSELMELRSRLLILRSEVSSHLIMLIRQEQLKLGEVLQTVVTSNEDMLQNINDKYTEVMKYLKSISQQKQPNMASTATSSDRKSGHRSSEKDFKSIQKDRESRIKDVFTMSVMQGPFDAILDDIERRGIQKRESILQTLNFNQLHERELAVGEAHEGTATWIFDETKPTNFVNWLQKSNGIYWITGKAGSGKSTLMKFLTDHPKTLQYLTEWANGNDLIVAKHYFWSPGTTMQKSQDGLFRALLHQILGQRPELIPTVCTDRWNAPHYERSYPWTLKQLAEAFQRLGGLGNVRWKICLFIDGLDEYDGEPTDVIDIIHKIGESDNIKICISSRPWIEFSDAFGGNQPKLELQDFTREDIQKFIKGTLQSDDKFNQLRRRDKTAADGLVLSITEKADGVFLWVFLVVRSLLRGLRNEDDILDLERRLGQLPDDLYKFFDNMLSIIEDVYRERVSRLFLTMTSAKVALPIITFYFLNFGDKPLSLEPLPFLREWPIVDNAEERVLEVKKRQLIAQCKDLIHTVSDVEGEVLFAEKVEFIHNMVLNFLHLPDINERLSSIAGRSFHPVKVLFKANIGQIRSLIHLHRLMYIKPYLQQWILGSLYYAHSIEVRDDTAEIEALDELEDIITQQFKMWSFSHAMEYLFGIPQIESFLELACRCDLALYISQKHPDYNSSKLDEIAPRWKMLFRVRQQGTFVIDEKETEYGMKSDWRLGRHLGLLSSQGKDRTREESVSFSRRPTVYSEPHSIDYAKKKNRISGKFKKLFRRE</sequence>
<protein>
    <submittedName>
        <fullName evidence="5">Uncharacterized protein</fullName>
    </submittedName>
</protein>
<evidence type="ECO:0000313" key="6">
    <source>
        <dbReference type="Proteomes" id="UP000240493"/>
    </source>
</evidence>
<dbReference type="Gene3D" id="3.40.50.300">
    <property type="entry name" value="P-loop containing nucleotide triphosphate hydrolases"/>
    <property type="match status" value="1"/>
</dbReference>
<evidence type="ECO:0000259" key="4">
    <source>
        <dbReference type="Pfam" id="PF25053"/>
    </source>
</evidence>
<dbReference type="STRING" id="1042311.A0A2T3ZE82"/>
<gene>
    <name evidence="5" type="ORF">M441DRAFT_56155</name>
</gene>
<evidence type="ECO:0000256" key="1">
    <source>
        <dbReference type="ARBA" id="ARBA00022737"/>
    </source>
</evidence>
<dbReference type="OrthoDB" id="443402at2759"/>
<organism evidence="5 6">
    <name type="scientific">Trichoderma asperellum (strain ATCC 204424 / CBS 433.97 / NBRC 101777)</name>
    <dbReference type="NCBI Taxonomy" id="1042311"/>
    <lineage>
        <taxon>Eukaryota</taxon>
        <taxon>Fungi</taxon>
        <taxon>Dikarya</taxon>
        <taxon>Ascomycota</taxon>
        <taxon>Pezizomycotina</taxon>
        <taxon>Sordariomycetes</taxon>
        <taxon>Hypocreomycetidae</taxon>
        <taxon>Hypocreales</taxon>
        <taxon>Hypocreaceae</taxon>
        <taxon>Trichoderma</taxon>
    </lineage>
</organism>
<feature type="region of interest" description="Disordered" evidence="2">
    <location>
        <begin position="182"/>
        <end position="214"/>
    </location>
</feature>
<feature type="compositionally biased region" description="Polar residues" evidence="2">
    <location>
        <begin position="182"/>
        <end position="195"/>
    </location>
</feature>
<dbReference type="InterPro" id="IPR056884">
    <property type="entry name" value="NPHP3-like_N"/>
</dbReference>
<dbReference type="Proteomes" id="UP000240493">
    <property type="component" value="Unassembled WGS sequence"/>
</dbReference>
<dbReference type="InterPro" id="IPR027417">
    <property type="entry name" value="P-loop_NTPase"/>
</dbReference>
<evidence type="ECO:0000256" key="2">
    <source>
        <dbReference type="SAM" id="MobiDB-lite"/>
    </source>
</evidence>
<evidence type="ECO:0000313" key="5">
    <source>
        <dbReference type="EMBL" id="PTB43117.1"/>
    </source>
</evidence>
<dbReference type="PANTHER" id="PTHR10039:SF5">
    <property type="entry name" value="NACHT DOMAIN-CONTAINING PROTEIN"/>
    <property type="match status" value="1"/>
</dbReference>